<evidence type="ECO:0000313" key="4">
    <source>
        <dbReference type="Proteomes" id="UP000033558"/>
    </source>
</evidence>
<accession>A0A0F4LSB7</accession>
<dbReference type="HOGENOM" id="CLU_037125_1_0_9"/>
<dbReference type="Gene3D" id="3.10.450.310">
    <property type="match status" value="1"/>
</dbReference>
<evidence type="ECO:0000313" key="3">
    <source>
        <dbReference type="EMBL" id="KJY60486.1"/>
    </source>
</evidence>
<evidence type="ECO:0000256" key="1">
    <source>
        <dbReference type="SAM" id="Phobius"/>
    </source>
</evidence>
<evidence type="ECO:0000259" key="2">
    <source>
        <dbReference type="Pfam" id="PF07435"/>
    </source>
</evidence>
<dbReference type="CDD" id="cd15787">
    <property type="entry name" value="YycH_N"/>
    <property type="match status" value="1"/>
</dbReference>
<organism evidence="3 4">
    <name type="scientific">Bombilactobacillus mellifer</name>
    <dbReference type="NCBI Taxonomy" id="1218492"/>
    <lineage>
        <taxon>Bacteria</taxon>
        <taxon>Bacillati</taxon>
        <taxon>Bacillota</taxon>
        <taxon>Bacilli</taxon>
        <taxon>Lactobacillales</taxon>
        <taxon>Lactobacillaceae</taxon>
        <taxon>Bombilactobacillus</taxon>
    </lineage>
</organism>
<keyword evidence="4" id="KW-1185">Reference proteome</keyword>
<dbReference type="Proteomes" id="UP000033558">
    <property type="component" value="Unassembled WGS sequence"/>
</dbReference>
<keyword evidence="1" id="KW-0812">Transmembrane</keyword>
<dbReference type="STRING" id="1218492.JG30_16130"/>
<sequence>MKRLSSHVLRILLFVAVATSVILSWLIWTNNAKYQPDTQFSSVQSVSHHPQSLSKNTNMNEVFAPTKLIVTQNNQSQLIYNYKYSTVDEIFQVLQHTRLFGLRQIVQKDEHQYQKFLNYNDSLQMIYPTTVSCNVFAKAVHQPALHRARDFNLRRVMLVMDWKTQQARLYLLNDPNYTIYQVQVRHLNAQRLKKLLQAQNFVVNVNQALFNKKIQLFYTQPVRLKVISYLMTLQDDNSYISNLLGTKQVSDITSHTSGNQVIYRNGNRLLRVDHNTGLVSYTNYAKMKVPPTTSATFVKAYQNLVETGNSLTGLHLYRYLPRSQQVIFRNFAEGFPIFHSGNTGATDVTFTKNGTTMNFSKKILQVPVPTSQKEIQLPTTAEVLTSLKKFGYNIHNIQDLSVGYTWTQDSQNKSIIDLVPRYYIRMNDQWKSLDEWLNPER</sequence>
<dbReference type="AlphaFoldDB" id="A0A0F4LSB7"/>
<keyword evidence="1" id="KW-0472">Membrane</keyword>
<feature type="domain" description="Regulatory protein YycH" evidence="2">
    <location>
        <begin position="10"/>
        <end position="434"/>
    </location>
</feature>
<dbReference type="InterPro" id="IPR009996">
    <property type="entry name" value="YycH"/>
</dbReference>
<dbReference type="RefSeq" id="WP_046317861.1">
    <property type="nucleotide sequence ID" value="NZ_JBHSZT010000003.1"/>
</dbReference>
<dbReference type="PATRIC" id="fig|1218492.5.peg.1671"/>
<comment type="caution">
    <text evidence="3">The sequence shown here is derived from an EMBL/GenBank/DDBJ whole genome shotgun (WGS) entry which is preliminary data.</text>
</comment>
<feature type="transmembrane region" description="Helical" evidence="1">
    <location>
        <begin position="7"/>
        <end position="28"/>
    </location>
</feature>
<proteinExistence type="predicted"/>
<keyword evidence="1" id="KW-1133">Transmembrane helix</keyword>
<dbReference type="EMBL" id="JXJQ01000011">
    <property type="protein sequence ID" value="KJY60486.1"/>
    <property type="molecule type" value="Genomic_DNA"/>
</dbReference>
<dbReference type="Pfam" id="PF07435">
    <property type="entry name" value="YycH"/>
    <property type="match status" value="1"/>
</dbReference>
<name>A0A0F4LSB7_9LACO</name>
<protein>
    <recommendedName>
        <fullName evidence="2">Regulatory protein YycH domain-containing protein</fullName>
    </recommendedName>
</protein>
<gene>
    <name evidence="3" type="ORF">JG30_16130</name>
</gene>
<reference evidence="3 4" key="1">
    <citation type="submission" date="2015-01" db="EMBL/GenBank/DDBJ databases">
        <title>Comparative genomics of the lactic acid bacteria isolated from the honey bee gut.</title>
        <authorList>
            <person name="Ellegaard K.M."/>
            <person name="Tamarit D."/>
            <person name="Javelind E."/>
            <person name="Olofsson T."/>
            <person name="Andersson S.G."/>
            <person name="Vasquez A."/>
        </authorList>
    </citation>
    <scope>NUCLEOTIDE SEQUENCE [LARGE SCALE GENOMIC DNA]</scope>
    <source>
        <strain evidence="3 4">Bin4</strain>
    </source>
</reference>